<sequence>MTGSEPSTLAYSSAPSPLGHICFLTHWAKMKYMMEDLVKKGFKPDRFRSDLPVLPLALPLLVHFHQKNS</sequence>
<reference evidence="2" key="1">
    <citation type="journal article" date="2015" name="Nat. Genet.">
        <title>The genome and transcriptome of the zoonotic hookworm Ancylostoma ceylanicum identify infection-specific gene families.</title>
        <authorList>
            <person name="Schwarz E.M."/>
            <person name="Hu Y."/>
            <person name="Antoshechkin I."/>
            <person name="Miller M.M."/>
            <person name="Sternberg P.W."/>
            <person name="Aroian R.V."/>
        </authorList>
    </citation>
    <scope>NUCLEOTIDE SEQUENCE</scope>
    <source>
        <strain evidence="2">HY135</strain>
    </source>
</reference>
<dbReference type="AlphaFoldDB" id="A0A016VU33"/>
<evidence type="ECO:0000313" key="1">
    <source>
        <dbReference type="EMBL" id="EYC30920.1"/>
    </source>
</evidence>
<name>A0A016VU33_9BILA</name>
<accession>A0A016VU33</accession>
<protein>
    <submittedName>
        <fullName evidence="1">Uncharacterized protein</fullName>
    </submittedName>
</protein>
<evidence type="ECO:0000313" key="2">
    <source>
        <dbReference type="Proteomes" id="UP000024635"/>
    </source>
</evidence>
<dbReference type="EMBL" id="JARK01001340">
    <property type="protein sequence ID" value="EYC30920.1"/>
    <property type="molecule type" value="Genomic_DNA"/>
</dbReference>
<comment type="caution">
    <text evidence="1">The sequence shown here is derived from an EMBL/GenBank/DDBJ whole genome shotgun (WGS) entry which is preliminary data.</text>
</comment>
<proteinExistence type="predicted"/>
<keyword evidence="2" id="KW-1185">Reference proteome</keyword>
<gene>
    <name evidence="1" type="primary">Acey_s0004.g1850</name>
    <name evidence="1" type="ORF">Y032_0004g1850</name>
</gene>
<organism evidence="1 2">
    <name type="scientific">Ancylostoma ceylanicum</name>
    <dbReference type="NCBI Taxonomy" id="53326"/>
    <lineage>
        <taxon>Eukaryota</taxon>
        <taxon>Metazoa</taxon>
        <taxon>Ecdysozoa</taxon>
        <taxon>Nematoda</taxon>
        <taxon>Chromadorea</taxon>
        <taxon>Rhabditida</taxon>
        <taxon>Rhabditina</taxon>
        <taxon>Rhabditomorpha</taxon>
        <taxon>Strongyloidea</taxon>
        <taxon>Ancylostomatidae</taxon>
        <taxon>Ancylostomatinae</taxon>
        <taxon>Ancylostoma</taxon>
    </lineage>
</organism>
<dbReference type="Proteomes" id="UP000024635">
    <property type="component" value="Unassembled WGS sequence"/>
</dbReference>